<evidence type="ECO:0000313" key="1">
    <source>
        <dbReference type="EMBL" id="EDH8303091.1"/>
    </source>
</evidence>
<sequence>MRFSRRFLIDIDALFDARIGWVKAIKPERLEIMDYDVYRRRFTEEWATVLGFENWKEEYQKRDKRALMNAEPTELLLTMKNEFECMLLEIEMHSPIEKPTLTINTWPYTDLTDQEMQTFLQMFRIYYDMVQVELVSWPHSELTPGRLATAWDCWIMYDWFAWIELNAKHLKKPIPSFTITHPALLTPELTKETVEQLKRDGVNPFKEHIRFMAEWVGVDPRDSALFSLARPKKDAQTPQS</sequence>
<protein>
    <submittedName>
        <fullName evidence="1">Uncharacterized protein</fullName>
    </submittedName>
</protein>
<name>A0A635R8D4_SALET</name>
<comment type="caution">
    <text evidence="1">The sequence shown here is derived from an EMBL/GenBank/DDBJ whole genome shotgun (WGS) entry which is preliminary data.</text>
</comment>
<organism evidence="1">
    <name type="scientific">Salmonella enterica subsp. enterica serovar Chester</name>
    <dbReference type="NCBI Taxonomy" id="149386"/>
    <lineage>
        <taxon>Bacteria</taxon>
        <taxon>Pseudomonadati</taxon>
        <taxon>Pseudomonadota</taxon>
        <taxon>Gammaproteobacteria</taxon>
        <taxon>Enterobacterales</taxon>
        <taxon>Enterobacteriaceae</taxon>
        <taxon>Salmonella</taxon>
    </lineage>
</organism>
<dbReference type="EMBL" id="AAMIYH010000015">
    <property type="protein sequence ID" value="EDH8303091.1"/>
    <property type="molecule type" value="Genomic_DNA"/>
</dbReference>
<proteinExistence type="predicted"/>
<dbReference type="AlphaFoldDB" id="A0A635R8D4"/>
<gene>
    <name evidence="1" type="ORF">CB695_16605</name>
</gene>
<reference evidence="1" key="1">
    <citation type="submission" date="2018-07" db="EMBL/GenBank/DDBJ databases">
        <authorList>
            <person name="Ashton P.M."/>
            <person name="Dallman T."/>
            <person name="Nair S."/>
            <person name="De Pinna E."/>
            <person name="Peters T."/>
            <person name="Grant K."/>
        </authorList>
    </citation>
    <scope>NUCLEOTIDE SEQUENCE</scope>
    <source>
        <strain evidence="1">368335</strain>
    </source>
</reference>
<accession>A0A635R8D4</accession>